<dbReference type="AlphaFoldDB" id="A0A4Q0SWI1"/>
<sequence length="71" mass="7988">MATADEPGQLSRLESIAPCPFQTAKEIRKTSHEPQQLFSGNGFYLKTKSKREKKRPTTIRAVSLKPVVLFV</sequence>
<name>A0A4Q0SWI1_9BACT</name>
<proteinExistence type="predicted"/>
<reference evidence="2" key="2">
    <citation type="submission" date="2019-02" db="EMBL/GenBank/DDBJ databases">
        <title>Granulicella sibirica sp. nov., a psychrotolerant acidobacterium isolated from an organic soil layer in forested tundra, West Siberia.</title>
        <authorList>
            <person name="Oshkin I.Y."/>
            <person name="Kulichevskaya I.S."/>
            <person name="Rijpstra W.I.C."/>
            <person name="Sinninghe Damste J.S."/>
            <person name="Rakitin A.L."/>
            <person name="Ravin N.V."/>
            <person name="Dedysh S.N."/>
        </authorList>
    </citation>
    <scope>NUCLEOTIDE SEQUENCE [LARGE SCALE GENOMIC DNA]</scope>
    <source>
        <strain evidence="2">AF10</strain>
    </source>
</reference>
<protein>
    <submittedName>
        <fullName evidence="1">Uncharacterized protein</fullName>
    </submittedName>
</protein>
<dbReference type="Proteomes" id="UP000289437">
    <property type="component" value="Unassembled WGS sequence"/>
</dbReference>
<evidence type="ECO:0000313" key="1">
    <source>
        <dbReference type="EMBL" id="RXH54280.1"/>
    </source>
</evidence>
<keyword evidence="2" id="KW-1185">Reference proteome</keyword>
<organism evidence="1 2">
    <name type="scientific">Granulicella sibirica</name>
    <dbReference type="NCBI Taxonomy" id="2479048"/>
    <lineage>
        <taxon>Bacteria</taxon>
        <taxon>Pseudomonadati</taxon>
        <taxon>Acidobacteriota</taxon>
        <taxon>Terriglobia</taxon>
        <taxon>Terriglobales</taxon>
        <taxon>Acidobacteriaceae</taxon>
        <taxon>Granulicella</taxon>
    </lineage>
</organism>
<reference evidence="1 2" key="1">
    <citation type="submission" date="2018-11" db="EMBL/GenBank/DDBJ databases">
        <authorList>
            <person name="Mardanov A.V."/>
            <person name="Ravin N.V."/>
            <person name="Dedysh S.N."/>
        </authorList>
    </citation>
    <scope>NUCLEOTIDE SEQUENCE [LARGE SCALE GENOMIC DNA]</scope>
    <source>
        <strain evidence="1 2">AF10</strain>
    </source>
</reference>
<gene>
    <name evidence="1" type="ORF">GRAN_4576</name>
</gene>
<dbReference type="EMBL" id="RDSM01000004">
    <property type="protein sequence ID" value="RXH54280.1"/>
    <property type="molecule type" value="Genomic_DNA"/>
</dbReference>
<evidence type="ECO:0000313" key="2">
    <source>
        <dbReference type="Proteomes" id="UP000289437"/>
    </source>
</evidence>
<comment type="caution">
    <text evidence="1">The sequence shown here is derived from an EMBL/GenBank/DDBJ whole genome shotgun (WGS) entry which is preliminary data.</text>
</comment>
<accession>A0A4Q0SWI1</accession>